<dbReference type="GO" id="GO:0005815">
    <property type="term" value="C:microtubule organizing center"/>
    <property type="evidence" value="ECO:0007669"/>
    <property type="project" value="InterPro"/>
</dbReference>
<feature type="non-terminal residue" evidence="3">
    <location>
        <position position="1"/>
    </location>
</feature>
<feature type="non-terminal residue" evidence="3">
    <location>
        <position position="343"/>
    </location>
</feature>
<dbReference type="Proteomes" id="UP000553632">
    <property type="component" value="Unassembled WGS sequence"/>
</dbReference>
<feature type="compositionally biased region" description="Basic and acidic residues" evidence="1">
    <location>
        <begin position="331"/>
        <end position="343"/>
    </location>
</feature>
<evidence type="ECO:0000259" key="2">
    <source>
        <dbReference type="Pfam" id="PF09398"/>
    </source>
</evidence>
<protein>
    <recommendedName>
        <fullName evidence="2">FGFR1 oncogene partner (FOP) N-terminal dimerisation domain-containing protein</fullName>
    </recommendedName>
</protein>
<keyword evidence="4" id="KW-1185">Reference proteome</keyword>
<comment type="caution">
    <text evidence="3">The sequence shown here is derived from an EMBL/GenBank/DDBJ whole genome shotgun (WGS) entry which is preliminary data.</text>
</comment>
<evidence type="ECO:0000313" key="3">
    <source>
        <dbReference type="EMBL" id="KAF4702595.1"/>
    </source>
</evidence>
<dbReference type="Gene3D" id="1.20.960.40">
    <property type="match status" value="1"/>
</dbReference>
<accession>A0A7J6Q2C7</accession>
<organism evidence="3 4">
    <name type="scientific">Perkinsus olseni</name>
    <name type="common">Perkinsus atlanticus</name>
    <dbReference type="NCBI Taxonomy" id="32597"/>
    <lineage>
        <taxon>Eukaryota</taxon>
        <taxon>Sar</taxon>
        <taxon>Alveolata</taxon>
        <taxon>Perkinsozoa</taxon>
        <taxon>Perkinsea</taxon>
        <taxon>Perkinsida</taxon>
        <taxon>Perkinsidae</taxon>
        <taxon>Perkinsus</taxon>
    </lineage>
</organism>
<dbReference type="OMA" id="SANYAPR"/>
<dbReference type="Pfam" id="PF09398">
    <property type="entry name" value="FOP_dimer"/>
    <property type="match status" value="1"/>
</dbReference>
<feature type="compositionally biased region" description="Low complexity" evidence="1">
    <location>
        <begin position="274"/>
        <end position="286"/>
    </location>
</feature>
<gene>
    <name evidence="3" type="ORF">FOZ63_006719</name>
</gene>
<reference evidence="3 4" key="1">
    <citation type="submission" date="2020-04" db="EMBL/GenBank/DDBJ databases">
        <title>Perkinsus olseni comparative genomics.</title>
        <authorList>
            <person name="Bogema D.R."/>
        </authorList>
    </citation>
    <scope>NUCLEOTIDE SEQUENCE [LARGE SCALE GENOMIC DNA]</scope>
    <source>
        <strain evidence="3 4">ATCC PRA-207</strain>
    </source>
</reference>
<dbReference type="EMBL" id="JABANO010035971">
    <property type="protein sequence ID" value="KAF4702595.1"/>
    <property type="molecule type" value="Genomic_DNA"/>
</dbReference>
<feature type="region of interest" description="Disordered" evidence="1">
    <location>
        <begin position="105"/>
        <end position="161"/>
    </location>
</feature>
<evidence type="ECO:0000256" key="1">
    <source>
        <dbReference type="SAM" id="MobiDB-lite"/>
    </source>
</evidence>
<evidence type="ECO:0000313" key="4">
    <source>
        <dbReference type="Proteomes" id="UP000553632"/>
    </source>
</evidence>
<proteinExistence type="predicted"/>
<name>A0A7J6Q2C7_PEROL</name>
<feature type="domain" description="FGFR1 oncogene partner (FOP) N-terminal dimerisation" evidence="2">
    <location>
        <begin position="9"/>
        <end position="71"/>
    </location>
</feature>
<dbReference type="AlphaFoldDB" id="A0A7J6Q2C7"/>
<feature type="region of interest" description="Disordered" evidence="1">
    <location>
        <begin position="213"/>
        <end position="343"/>
    </location>
</feature>
<dbReference type="GO" id="GO:0034453">
    <property type="term" value="P:microtubule anchoring"/>
    <property type="evidence" value="ECO:0007669"/>
    <property type="project" value="InterPro"/>
</dbReference>
<dbReference type="InterPro" id="IPR018993">
    <property type="entry name" value="FOP_dimerisation-dom_N"/>
</dbReference>
<sequence length="343" mass="35928">GAKLLSENPNGALVAELVAEFLEYYHLAHTLRIYVPELNLPRFRLSRRELEQECGIRTQTDPSQSLLQHLVATALNTSTCGSSKHHLLPLFRYFSEVPGPIIEGSLPVADPNDPSELSQASPKPYEPLVTKSPSPDRSPAHNSPVDATVGHTTPGGGHFSANYVPRSIATAAGGELPSSLQEAQASAEPPVHVFGSLNVMAEGSAHADSLLSTDWQSGQPRAPPPSTTDGDEASLVTSSARDMMSPLGHLGSSDRAGLSVPHWTDDLGVDRTMSSASGDGSPPSGAEHGFGARTIGSSLLGDLPPLKSRPGMRGSPVKVGGFEDGVGSSSPEREDLSDREGPS</sequence>